<feature type="transmembrane region" description="Helical" evidence="1">
    <location>
        <begin position="126"/>
        <end position="143"/>
    </location>
</feature>
<evidence type="ECO:0000313" key="2">
    <source>
        <dbReference type="EMBL" id="TDA40082.1"/>
    </source>
</evidence>
<evidence type="ECO:0008006" key="4">
    <source>
        <dbReference type="Google" id="ProtNLM"/>
    </source>
</evidence>
<dbReference type="PANTHER" id="PTHR42241">
    <property type="entry name" value="HYPOTHETICAL MEMBRANE PROTEIN, CONSERVED, DUF998 FAMILY"/>
    <property type="match status" value="1"/>
</dbReference>
<dbReference type="Pfam" id="PF06197">
    <property type="entry name" value="DUF998"/>
    <property type="match status" value="1"/>
</dbReference>
<dbReference type="EMBL" id="QNVH01000003">
    <property type="protein sequence ID" value="TDA40082.1"/>
    <property type="molecule type" value="Genomic_DNA"/>
</dbReference>
<proteinExistence type="predicted"/>
<evidence type="ECO:0000313" key="3">
    <source>
        <dbReference type="Proteomes" id="UP000315399"/>
    </source>
</evidence>
<evidence type="ECO:0000256" key="1">
    <source>
        <dbReference type="SAM" id="Phobius"/>
    </source>
</evidence>
<gene>
    <name evidence="2" type="ORF">DSO08_00705</name>
</gene>
<feature type="transmembrane region" description="Helical" evidence="1">
    <location>
        <begin position="76"/>
        <end position="94"/>
    </location>
</feature>
<keyword evidence="1" id="KW-1133">Transmembrane helix</keyword>
<protein>
    <recommendedName>
        <fullName evidence="4">DUF998 domain-containing protein</fullName>
    </recommendedName>
</protein>
<sequence>MKRSVFFGICAILVLYGSIFISISRAPWFSWTENALSDLGNLRYETAPIFNLGLLTTGLLLVLYSATALRDHSPKTAYFLAFTGFAMQLVGLLCENYGRLHFYVSVMLFVSLPFAAVSYFLERRCYLTWLVFAAVPVWVLQFQGNLFTGVAIPEIFSSFVMLPWLTKTLITVWKE</sequence>
<dbReference type="PANTHER" id="PTHR42241:SF2">
    <property type="entry name" value="HYPOTHETICAL MEMBRANE PROTEIN, CONSERVED, DUF998 FAMILY"/>
    <property type="match status" value="1"/>
</dbReference>
<feature type="transmembrane region" description="Helical" evidence="1">
    <location>
        <begin position="100"/>
        <end position="121"/>
    </location>
</feature>
<organism evidence="2 3">
    <name type="scientific">Thermoproteota archaeon</name>
    <dbReference type="NCBI Taxonomy" id="2056631"/>
    <lineage>
        <taxon>Archaea</taxon>
        <taxon>Thermoproteota</taxon>
    </lineage>
</organism>
<feature type="transmembrane region" description="Helical" evidence="1">
    <location>
        <begin position="5"/>
        <end position="29"/>
    </location>
</feature>
<dbReference type="InterPro" id="IPR009339">
    <property type="entry name" value="DUF998"/>
</dbReference>
<dbReference type="AlphaFoldDB" id="A0A523BGU6"/>
<keyword evidence="1" id="KW-0812">Transmembrane</keyword>
<dbReference type="Proteomes" id="UP000315399">
    <property type="component" value="Unassembled WGS sequence"/>
</dbReference>
<accession>A0A523BGU6</accession>
<comment type="caution">
    <text evidence="2">The sequence shown here is derived from an EMBL/GenBank/DDBJ whole genome shotgun (WGS) entry which is preliminary data.</text>
</comment>
<reference evidence="2 3" key="1">
    <citation type="journal article" date="2019" name="Nat. Microbiol.">
        <title>Expanding anaerobic alkane metabolism in the domain of Archaea.</title>
        <authorList>
            <person name="Wang Y."/>
            <person name="Wegener G."/>
            <person name="Hou J."/>
            <person name="Wang F."/>
            <person name="Xiao X."/>
        </authorList>
    </citation>
    <scope>NUCLEOTIDE SEQUENCE [LARGE SCALE GENOMIC DNA]</scope>
    <source>
        <strain evidence="2">WYZ-LMO10</strain>
    </source>
</reference>
<name>A0A523BGU6_9CREN</name>
<feature type="transmembrane region" description="Helical" evidence="1">
    <location>
        <begin position="49"/>
        <end position="69"/>
    </location>
</feature>
<keyword evidence="1" id="KW-0472">Membrane</keyword>